<dbReference type="PANTHER" id="PTHR38011:SF7">
    <property type="entry name" value="2,5-DIAMINO-6-RIBOSYLAMINO-4(3H)-PYRIMIDINONE 5'-PHOSPHATE REDUCTASE"/>
    <property type="match status" value="1"/>
</dbReference>
<dbReference type="PANTHER" id="PTHR38011">
    <property type="entry name" value="DIHYDROFOLATE REDUCTASE FAMILY PROTEIN (AFU_ORTHOLOGUE AFUA_8G06820)"/>
    <property type="match status" value="1"/>
</dbReference>
<comment type="pathway">
    <text evidence="2 12">Cofactor biosynthesis; riboflavin biosynthesis; 5-amino-6-(D-ribitylamino)uracil from GTP: step 2/4.</text>
</comment>
<name>A0ABW1EE84_9BACT</name>
<evidence type="ECO:0000256" key="8">
    <source>
        <dbReference type="ARBA" id="ARBA00022833"/>
    </source>
</evidence>
<comment type="similarity">
    <text evidence="5 12">In the C-terminal section; belongs to the HTP reductase family.</text>
</comment>
<keyword evidence="12 14" id="KW-0378">Hydrolase</keyword>
<evidence type="ECO:0000256" key="9">
    <source>
        <dbReference type="ARBA" id="ARBA00022857"/>
    </source>
</evidence>
<dbReference type="Pfam" id="PF01872">
    <property type="entry name" value="RibD_C"/>
    <property type="match status" value="1"/>
</dbReference>
<reference evidence="15" key="1">
    <citation type="journal article" date="2019" name="Int. J. Syst. Evol. Microbiol.">
        <title>The Global Catalogue of Microorganisms (GCM) 10K type strain sequencing project: providing services to taxonomists for standard genome sequencing and annotation.</title>
        <authorList>
            <consortium name="The Broad Institute Genomics Platform"/>
            <consortium name="The Broad Institute Genome Sequencing Center for Infectious Disease"/>
            <person name="Wu L."/>
            <person name="Ma J."/>
        </authorList>
    </citation>
    <scope>NUCLEOTIDE SEQUENCE [LARGE SCALE GENOMIC DNA]</scope>
    <source>
        <strain evidence="15">JCM 4087</strain>
    </source>
</reference>
<comment type="function">
    <text evidence="1 12">Converts 2,5-diamino-6-(ribosylamino)-4(3h)-pyrimidinone 5'-phosphate into 5-amino-6-(ribosylamino)-2,4(1h,3h)-pyrimidinedione 5'-phosphate.</text>
</comment>
<feature type="domain" description="CMP/dCMP-type deaminase" evidence="13">
    <location>
        <begin position="1"/>
        <end position="118"/>
    </location>
</feature>
<evidence type="ECO:0000313" key="15">
    <source>
        <dbReference type="Proteomes" id="UP001596091"/>
    </source>
</evidence>
<keyword evidence="6 12" id="KW-0686">Riboflavin biosynthesis</keyword>
<dbReference type="InterPro" id="IPR002734">
    <property type="entry name" value="RibDG_C"/>
</dbReference>
<evidence type="ECO:0000313" key="14">
    <source>
        <dbReference type="EMBL" id="MFC5861597.1"/>
    </source>
</evidence>
<dbReference type="PROSITE" id="PS51747">
    <property type="entry name" value="CYT_DCMP_DEAMINASES_2"/>
    <property type="match status" value="1"/>
</dbReference>
<gene>
    <name evidence="14" type="primary">ribD</name>
    <name evidence="14" type="ORF">ACFPT7_04785</name>
</gene>
<dbReference type="Pfam" id="PF00383">
    <property type="entry name" value="dCMP_cyt_deam_1"/>
    <property type="match status" value="1"/>
</dbReference>
<evidence type="ECO:0000256" key="10">
    <source>
        <dbReference type="ARBA" id="ARBA00023002"/>
    </source>
</evidence>
<evidence type="ECO:0000256" key="11">
    <source>
        <dbReference type="ARBA" id="ARBA00023268"/>
    </source>
</evidence>
<keyword evidence="11" id="KW-0511">Multifunctional enzyme</keyword>
<comment type="caution">
    <text evidence="14">The sequence shown here is derived from an EMBL/GenBank/DDBJ whole genome shotgun (WGS) entry which is preliminary data.</text>
</comment>
<evidence type="ECO:0000256" key="4">
    <source>
        <dbReference type="ARBA" id="ARBA00005259"/>
    </source>
</evidence>
<dbReference type="PROSITE" id="PS00903">
    <property type="entry name" value="CYT_DCMP_DEAMINASES_1"/>
    <property type="match status" value="1"/>
</dbReference>
<keyword evidence="15" id="KW-1185">Reference proteome</keyword>
<dbReference type="SUPFAM" id="SSF53597">
    <property type="entry name" value="Dihydrofolate reductase-like"/>
    <property type="match status" value="1"/>
</dbReference>
<comment type="pathway">
    <text evidence="3 12">Cofactor biosynthesis; riboflavin biosynthesis; 5-amino-6-(D-ribitylamino)uracil from GTP: step 3/4.</text>
</comment>
<dbReference type="EC" id="3.5.4.26" evidence="12"/>
<comment type="catalytic activity">
    <reaction evidence="12">
        <text>2,5-diamino-6-hydroxy-4-(5-phosphoribosylamino)-pyrimidine + H2O + H(+) = 5-amino-6-(5-phospho-D-ribosylamino)uracil + NH4(+)</text>
        <dbReference type="Rhea" id="RHEA:21868"/>
        <dbReference type="ChEBI" id="CHEBI:15377"/>
        <dbReference type="ChEBI" id="CHEBI:15378"/>
        <dbReference type="ChEBI" id="CHEBI:28938"/>
        <dbReference type="ChEBI" id="CHEBI:58453"/>
        <dbReference type="ChEBI" id="CHEBI:58614"/>
        <dbReference type="EC" id="3.5.4.26"/>
    </reaction>
</comment>
<keyword evidence="7 12" id="KW-0479">Metal-binding</keyword>
<dbReference type="CDD" id="cd01284">
    <property type="entry name" value="Riboflavin_deaminase-reductase"/>
    <property type="match status" value="1"/>
</dbReference>
<evidence type="ECO:0000256" key="12">
    <source>
        <dbReference type="PIRNR" id="PIRNR006769"/>
    </source>
</evidence>
<keyword evidence="8 12" id="KW-0862">Zinc</keyword>
<organism evidence="14 15">
    <name type="scientific">Acidicapsa dinghuensis</name>
    <dbReference type="NCBI Taxonomy" id="2218256"/>
    <lineage>
        <taxon>Bacteria</taxon>
        <taxon>Pseudomonadati</taxon>
        <taxon>Acidobacteriota</taxon>
        <taxon>Terriglobia</taxon>
        <taxon>Terriglobales</taxon>
        <taxon>Acidobacteriaceae</taxon>
        <taxon>Acidicapsa</taxon>
    </lineage>
</organism>
<dbReference type="Gene3D" id="3.40.140.10">
    <property type="entry name" value="Cytidine Deaminase, domain 2"/>
    <property type="match status" value="1"/>
</dbReference>
<dbReference type="RefSeq" id="WP_263336964.1">
    <property type="nucleotide sequence ID" value="NZ_JAGSYH010000004.1"/>
</dbReference>
<dbReference type="InterPro" id="IPR004794">
    <property type="entry name" value="Eubact_RibD"/>
</dbReference>
<evidence type="ECO:0000256" key="7">
    <source>
        <dbReference type="ARBA" id="ARBA00022723"/>
    </source>
</evidence>
<comment type="catalytic activity">
    <reaction evidence="12">
        <text>5-amino-6-(5-phospho-D-ribitylamino)uracil + NADP(+) = 5-amino-6-(5-phospho-D-ribosylamino)uracil + NADPH + H(+)</text>
        <dbReference type="Rhea" id="RHEA:17845"/>
        <dbReference type="ChEBI" id="CHEBI:15378"/>
        <dbReference type="ChEBI" id="CHEBI:57783"/>
        <dbReference type="ChEBI" id="CHEBI:58349"/>
        <dbReference type="ChEBI" id="CHEBI:58421"/>
        <dbReference type="ChEBI" id="CHEBI:58453"/>
        <dbReference type="EC" id="1.1.1.193"/>
    </reaction>
</comment>
<keyword evidence="9 12" id="KW-0521">NADP</keyword>
<comment type="cofactor">
    <cofactor evidence="12">
        <name>Zn(2+)</name>
        <dbReference type="ChEBI" id="CHEBI:29105"/>
    </cofactor>
    <text evidence="12">Binds 1 zinc ion.</text>
</comment>
<proteinExistence type="inferred from homology"/>
<dbReference type="InterPro" id="IPR016192">
    <property type="entry name" value="APOBEC/CMP_deaminase_Zn-bd"/>
</dbReference>
<protein>
    <recommendedName>
        <fullName evidence="12">Riboflavin biosynthesis protein RibD</fullName>
    </recommendedName>
    <domain>
        <recommendedName>
            <fullName evidence="12">Diaminohydroxyphosphoribosylaminopyrimidine deaminase</fullName>
            <shortName evidence="12">DRAP deaminase</shortName>
            <ecNumber evidence="12">3.5.4.26</ecNumber>
        </recommendedName>
        <alternativeName>
            <fullName evidence="12">Riboflavin-specific deaminase</fullName>
        </alternativeName>
    </domain>
    <domain>
        <recommendedName>
            <fullName evidence="12">5-amino-6-(5-phosphoribosylamino)uracil reductase</fullName>
            <ecNumber evidence="12">1.1.1.193</ecNumber>
        </recommendedName>
        <alternativeName>
            <fullName evidence="12">HTP reductase</fullName>
        </alternativeName>
    </domain>
</protein>
<dbReference type="Gene3D" id="3.40.430.10">
    <property type="entry name" value="Dihydrofolate Reductase, subunit A"/>
    <property type="match status" value="1"/>
</dbReference>
<keyword evidence="10 12" id="KW-0560">Oxidoreductase</keyword>
<dbReference type="PIRSF" id="PIRSF006769">
    <property type="entry name" value="RibD"/>
    <property type="match status" value="1"/>
</dbReference>
<dbReference type="InterPro" id="IPR050765">
    <property type="entry name" value="Riboflavin_Biosynth_HTPR"/>
</dbReference>
<evidence type="ECO:0000259" key="13">
    <source>
        <dbReference type="PROSITE" id="PS51747"/>
    </source>
</evidence>
<evidence type="ECO:0000256" key="5">
    <source>
        <dbReference type="ARBA" id="ARBA00007417"/>
    </source>
</evidence>
<comment type="similarity">
    <text evidence="4 12">In the N-terminal section; belongs to the cytidine and deoxycytidylate deaminase family.</text>
</comment>
<dbReference type="NCBIfam" id="TIGR00326">
    <property type="entry name" value="eubact_ribD"/>
    <property type="match status" value="1"/>
</dbReference>
<sequence length="364" mass="39430">MLRALELAAQGISLCSPNPVVGCVILDKNGALAGEGWHEYERRDHAEVVALRSAGDRARGGTAYVTLEPCNHTGRTGPCSEALIAAGVKRVVAATLDPNSLTAGRGVRRLREAGVVVEAGLCEAEARRMNEGFAKWIVTRRPLVLMKVAMTLDGRIAPPAGHHKQRQPYWITGEASRATVQTLRWMADAVLTGVDTVIEDDPMMTDRSGMPRRRPLLRVILDSALRMPLDSKLVKTANQDVMVATVSQDQKRIEALTERGVRVEVLASEAGRVSLPKLFEKLGAECVLTLLTETGTRLNTALLAGGLVDRIKIFCSPQIMGSDAVPAFRGLSPAVNLEHAEIERHGNDFSVSALLRDPWSEAAR</sequence>
<accession>A0ABW1EE84</accession>
<dbReference type="Proteomes" id="UP001596091">
    <property type="component" value="Unassembled WGS sequence"/>
</dbReference>
<dbReference type="InterPro" id="IPR002125">
    <property type="entry name" value="CMP_dCMP_dom"/>
</dbReference>
<evidence type="ECO:0000256" key="1">
    <source>
        <dbReference type="ARBA" id="ARBA00002151"/>
    </source>
</evidence>
<dbReference type="SUPFAM" id="SSF53927">
    <property type="entry name" value="Cytidine deaminase-like"/>
    <property type="match status" value="1"/>
</dbReference>
<evidence type="ECO:0000256" key="3">
    <source>
        <dbReference type="ARBA" id="ARBA00004910"/>
    </source>
</evidence>
<dbReference type="EMBL" id="JBHSPH010000002">
    <property type="protein sequence ID" value="MFC5861597.1"/>
    <property type="molecule type" value="Genomic_DNA"/>
</dbReference>
<dbReference type="InterPro" id="IPR024072">
    <property type="entry name" value="DHFR-like_dom_sf"/>
</dbReference>
<dbReference type="GO" id="GO:0008703">
    <property type="term" value="F:5-amino-6-(5-phosphoribosylamino)uracil reductase activity"/>
    <property type="evidence" value="ECO:0007669"/>
    <property type="project" value="UniProtKB-EC"/>
</dbReference>
<evidence type="ECO:0000256" key="2">
    <source>
        <dbReference type="ARBA" id="ARBA00004882"/>
    </source>
</evidence>
<dbReference type="EC" id="1.1.1.193" evidence="12"/>
<evidence type="ECO:0000256" key="6">
    <source>
        <dbReference type="ARBA" id="ARBA00022619"/>
    </source>
</evidence>
<dbReference type="GO" id="GO:0008835">
    <property type="term" value="F:diaminohydroxyphosphoribosylaminopyrimidine deaminase activity"/>
    <property type="evidence" value="ECO:0007669"/>
    <property type="project" value="UniProtKB-EC"/>
</dbReference>
<dbReference type="InterPro" id="IPR016193">
    <property type="entry name" value="Cytidine_deaminase-like"/>
</dbReference>